<evidence type="ECO:0000313" key="1">
    <source>
        <dbReference type="EMBL" id="GBM94892.1"/>
    </source>
</evidence>
<gene>
    <name evidence="1" type="ORF">AVEN_14199_1</name>
</gene>
<sequence length="100" mass="11315">MTHIRASRRVVKHWITFARDISYITVGENVSKSSYAAVSSEEQVTFRTRYKSDQAQYHKGLATNEGNTAIVLVELATCYTVLLCSSLRGNVRFFSTLVTY</sequence>
<reference evidence="1 2" key="1">
    <citation type="journal article" date="2019" name="Sci. Rep.">
        <title>Orb-weaving spider Araneus ventricosus genome elucidates the spidroin gene catalogue.</title>
        <authorList>
            <person name="Kono N."/>
            <person name="Nakamura H."/>
            <person name="Ohtoshi R."/>
            <person name="Moran D.A.P."/>
            <person name="Shinohara A."/>
            <person name="Yoshida Y."/>
            <person name="Fujiwara M."/>
            <person name="Mori M."/>
            <person name="Tomita M."/>
            <person name="Arakawa K."/>
        </authorList>
    </citation>
    <scope>NUCLEOTIDE SEQUENCE [LARGE SCALE GENOMIC DNA]</scope>
</reference>
<proteinExistence type="predicted"/>
<organism evidence="1 2">
    <name type="scientific">Araneus ventricosus</name>
    <name type="common">Orbweaver spider</name>
    <name type="synonym">Epeira ventricosa</name>
    <dbReference type="NCBI Taxonomy" id="182803"/>
    <lineage>
        <taxon>Eukaryota</taxon>
        <taxon>Metazoa</taxon>
        <taxon>Ecdysozoa</taxon>
        <taxon>Arthropoda</taxon>
        <taxon>Chelicerata</taxon>
        <taxon>Arachnida</taxon>
        <taxon>Araneae</taxon>
        <taxon>Araneomorphae</taxon>
        <taxon>Entelegynae</taxon>
        <taxon>Araneoidea</taxon>
        <taxon>Araneidae</taxon>
        <taxon>Araneus</taxon>
    </lineage>
</organism>
<dbReference type="AlphaFoldDB" id="A0A4Y2K091"/>
<comment type="caution">
    <text evidence="1">The sequence shown here is derived from an EMBL/GenBank/DDBJ whole genome shotgun (WGS) entry which is preliminary data.</text>
</comment>
<accession>A0A4Y2K091</accession>
<protein>
    <submittedName>
        <fullName evidence="1">Uncharacterized protein</fullName>
    </submittedName>
</protein>
<dbReference type="Proteomes" id="UP000499080">
    <property type="component" value="Unassembled WGS sequence"/>
</dbReference>
<keyword evidence="2" id="KW-1185">Reference proteome</keyword>
<evidence type="ECO:0000313" key="2">
    <source>
        <dbReference type="Proteomes" id="UP000499080"/>
    </source>
</evidence>
<name>A0A4Y2K091_ARAVE</name>
<dbReference type="EMBL" id="BGPR01004008">
    <property type="protein sequence ID" value="GBM94892.1"/>
    <property type="molecule type" value="Genomic_DNA"/>
</dbReference>